<dbReference type="GO" id="GO:0071038">
    <property type="term" value="P:TRAMP-dependent tRNA surveillance pathway"/>
    <property type="evidence" value="ECO:0007669"/>
    <property type="project" value="TreeGrafter"/>
</dbReference>
<keyword evidence="11" id="KW-1185">Reference proteome</keyword>
<feature type="domain" description="CCHC-type" evidence="9">
    <location>
        <begin position="312"/>
        <end position="328"/>
    </location>
</feature>
<dbReference type="Proteomes" id="UP000230066">
    <property type="component" value="Unassembled WGS sequence"/>
</dbReference>
<dbReference type="AlphaFoldDB" id="A0A2H1BSP8"/>
<dbReference type="GO" id="GO:0071039">
    <property type="term" value="P:nuclear polyadenylation-dependent CUT catabolic process"/>
    <property type="evidence" value="ECO:0007669"/>
    <property type="project" value="TreeGrafter"/>
</dbReference>
<evidence type="ECO:0000256" key="2">
    <source>
        <dbReference type="ARBA" id="ARBA00022723"/>
    </source>
</evidence>
<proteinExistence type="predicted"/>
<dbReference type="InterPro" id="IPR051644">
    <property type="entry name" value="TRAMP_AT-DNA-binding"/>
</dbReference>
<comment type="subcellular location">
    <subcellularLocation>
        <location evidence="1">Nucleus</location>
    </subcellularLocation>
</comment>
<feature type="domain" description="CCHC-type" evidence="9">
    <location>
        <begin position="270"/>
        <end position="286"/>
    </location>
</feature>
<dbReference type="GO" id="GO:0008270">
    <property type="term" value="F:zinc ion binding"/>
    <property type="evidence" value="ECO:0007669"/>
    <property type="project" value="UniProtKB-KW"/>
</dbReference>
<keyword evidence="2" id="KW-0479">Metal-binding</keyword>
<dbReference type="GO" id="GO:0071037">
    <property type="term" value="P:nuclear polyadenylation-dependent snRNA catabolic process"/>
    <property type="evidence" value="ECO:0007669"/>
    <property type="project" value="TreeGrafter"/>
</dbReference>
<reference evidence="10" key="1">
    <citation type="submission" date="2019-03" db="EMBL/GenBank/DDBJ databases">
        <title>Improved annotation for the trematode Fasciola hepatica.</title>
        <authorList>
            <person name="Choi Y.-J."/>
            <person name="Martin J."/>
            <person name="Mitreva M."/>
        </authorList>
    </citation>
    <scope>NUCLEOTIDE SEQUENCE [LARGE SCALE GENOMIC DNA]</scope>
</reference>
<keyword evidence="6" id="KW-0539">Nucleus</keyword>
<dbReference type="GO" id="GO:0071031">
    <property type="term" value="P:nuclear mRNA surveillance of mRNA 3'-end processing"/>
    <property type="evidence" value="ECO:0007669"/>
    <property type="project" value="TreeGrafter"/>
</dbReference>
<evidence type="ECO:0000313" key="11">
    <source>
        <dbReference type="Proteomes" id="UP000230066"/>
    </source>
</evidence>
<sequence>MDDDIFDGDQSSDSDAVDEDLEHQLYGAIFFGGNFLPSKEVEEGPNVVPKDSSGSLLVNCPLASELVTLENQAASTETLPSSDILIDLTRDSTNKIPVNETINNENETVVQELVGSVVVSSFKDHSDSDESFKQHYPGADVGADSPSTDYITEESECESICSISVGNSKLLCSTPRNFSAPNHDPGSIVLGVSREGSSIVCNADDSVVIAQLLETSSKDPSFWRINHEDLMTSRSKKSRDRYFNDSKNSVCAKCERKGHLAFECHRFGPTCILCGMEGHRREECNRIYCYACFSPGHSKHNCTLLECLKRSVCKRCGLQGHQAHLCTELWRQYKNTVQPGRPNPIPRKMDIQPGGCCNCGNGGHTVDVSVLVLFDDASSFSSDHGL</sequence>
<dbReference type="SUPFAM" id="SSF57756">
    <property type="entry name" value="Retrovirus zinc finger-like domains"/>
    <property type="match status" value="1"/>
</dbReference>
<evidence type="ECO:0000313" key="10">
    <source>
        <dbReference type="EMBL" id="THD18618.1"/>
    </source>
</evidence>
<comment type="caution">
    <text evidence="10">The sequence shown here is derived from an EMBL/GenBank/DDBJ whole genome shotgun (WGS) entry which is preliminary data.</text>
</comment>
<protein>
    <recommendedName>
        <fullName evidence="7">Zinc finger CCHC domain-containing protein 7</fullName>
    </recommendedName>
    <alternativeName>
        <fullName evidence="8">TRAMP-like complex RNA-binding factor ZCCHC7</fullName>
    </alternativeName>
</protein>
<dbReference type="PANTHER" id="PTHR46543:SF1">
    <property type="entry name" value="ZINC FINGER CCHC DOMAIN-CONTAINING PROTEIN 7"/>
    <property type="match status" value="1"/>
</dbReference>
<keyword evidence="3" id="KW-0677">Repeat</keyword>
<name>A0A2H1BSP8_FASHE</name>
<dbReference type="GO" id="GO:0031499">
    <property type="term" value="C:TRAMP complex"/>
    <property type="evidence" value="ECO:0007669"/>
    <property type="project" value="TreeGrafter"/>
</dbReference>
<dbReference type="PANTHER" id="PTHR46543">
    <property type="entry name" value="ZINC FINGER CCHC DOMAIN-CONTAINING PROTEIN 7"/>
    <property type="match status" value="1"/>
</dbReference>
<dbReference type="Gene3D" id="4.10.60.10">
    <property type="entry name" value="Zinc finger, CCHC-type"/>
    <property type="match status" value="2"/>
</dbReference>
<evidence type="ECO:0000256" key="4">
    <source>
        <dbReference type="ARBA" id="ARBA00022771"/>
    </source>
</evidence>
<evidence type="ECO:0000259" key="9">
    <source>
        <dbReference type="SMART" id="SM00343"/>
    </source>
</evidence>
<evidence type="ECO:0000256" key="6">
    <source>
        <dbReference type="ARBA" id="ARBA00023242"/>
    </source>
</evidence>
<dbReference type="GO" id="GO:0071036">
    <property type="term" value="P:nuclear polyadenylation-dependent snoRNA catabolic process"/>
    <property type="evidence" value="ECO:0007669"/>
    <property type="project" value="TreeGrafter"/>
</dbReference>
<accession>A0A2H1BSP8</accession>
<dbReference type="InterPro" id="IPR001878">
    <property type="entry name" value="Znf_CCHC"/>
</dbReference>
<evidence type="ECO:0000256" key="7">
    <source>
        <dbReference type="ARBA" id="ARBA00041190"/>
    </source>
</evidence>
<feature type="domain" description="CCHC-type" evidence="9">
    <location>
        <begin position="288"/>
        <end position="304"/>
    </location>
</feature>
<dbReference type="InterPro" id="IPR036875">
    <property type="entry name" value="Znf_CCHC_sf"/>
</dbReference>
<keyword evidence="5" id="KW-0862">Zinc</keyword>
<evidence type="ECO:0000256" key="3">
    <source>
        <dbReference type="ARBA" id="ARBA00022737"/>
    </source>
</evidence>
<dbReference type="GO" id="GO:0071035">
    <property type="term" value="P:nuclear polyadenylation-dependent rRNA catabolic process"/>
    <property type="evidence" value="ECO:0007669"/>
    <property type="project" value="TreeGrafter"/>
</dbReference>
<evidence type="ECO:0000256" key="5">
    <source>
        <dbReference type="ARBA" id="ARBA00022833"/>
    </source>
</evidence>
<dbReference type="EMBL" id="JXXN02009649">
    <property type="protein sequence ID" value="THD18618.1"/>
    <property type="molecule type" value="Genomic_DNA"/>
</dbReference>
<gene>
    <name evidence="10" type="ORF">D915_010747</name>
</gene>
<organism evidence="10 11">
    <name type="scientific">Fasciola hepatica</name>
    <name type="common">Liver fluke</name>
    <dbReference type="NCBI Taxonomy" id="6192"/>
    <lineage>
        <taxon>Eukaryota</taxon>
        <taxon>Metazoa</taxon>
        <taxon>Spiralia</taxon>
        <taxon>Lophotrochozoa</taxon>
        <taxon>Platyhelminthes</taxon>
        <taxon>Trematoda</taxon>
        <taxon>Digenea</taxon>
        <taxon>Plagiorchiida</taxon>
        <taxon>Echinostomata</taxon>
        <taxon>Echinostomatoidea</taxon>
        <taxon>Fasciolidae</taxon>
        <taxon>Fasciola</taxon>
    </lineage>
</organism>
<dbReference type="SMART" id="SM00343">
    <property type="entry name" value="ZnF_C2HC"/>
    <property type="match status" value="4"/>
</dbReference>
<keyword evidence="4" id="KW-0863">Zinc-finger</keyword>
<evidence type="ECO:0000256" key="1">
    <source>
        <dbReference type="ARBA" id="ARBA00004123"/>
    </source>
</evidence>
<feature type="domain" description="CCHC-type" evidence="9">
    <location>
        <begin position="250"/>
        <end position="266"/>
    </location>
</feature>
<dbReference type="GO" id="GO:0003723">
    <property type="term" value="F:RNA binding"/>
    <property type="evidence" value="ECO:0007669"/>
    <property type="project" value="TreeGrafter"/>
</dbReference>
<evidence type="ECO:0000256" key="8">
    <source>
        <dbReference type="ARBA" id="ARBA00043023"/>
    </source>
</evidence>